<dbReference type="SMART" id="SM00892">
    <property type="entry name" value="Endonuclease_NS"/>
    <property type="match status" value="1"/>
</dbReference>
<evidence type="ECO:0000259" key="2">
    <source>
        <dbReference type="SMART" id="SM00892"/>
    </source>
</evidence>
<reference evidence="3 4" key="1">
    <citation type="journal article" date="2011" name="J. Bacteriol.">
        <title>Complete genome sequence of Melissococcus plutonius ATCC 35311.</title>
        <authorList>
            <person name="Okumura K."/>
            <person name="Arai R."/>
            <person name="Okura M."/>
            <person name="Kirikae T."/>
            <person name="Takamatsu D."/>
            <person name="Osaki M."/>
            <person name="Miyoshi-Akiyama T."/>
        </authorList>
    </citation>
    <scope>NUCLEOTIDE SEQUENCE [LARGE SCALE GENOMIC DNA]</scope>
    <source>
        <strain evidence="4">ATCC 35311 / CIP 104052 / LMG 20360 / NCIMB 702443</strain>
        <plasmid evidence="4">pMP1</plasmid>
    </source>
</reference>
<evidence type="ECO:0000313" key="4">
    <source>
        <dbReference type="Proteomes" id="UP000008456"/>
    </source>
</evidence>
<name>F3YD00_MELPT</name>
<feature type="signal peptide" evidence="1">
    <location>
        <begin position="1"/>
        <end position="26"/>
    </location>
</feature>
<dbReference type="GO" id="GO:0003676">
    <property type="term" value="F:nucleic acid binding"/>
    <property type="evidence" value="ECO:0007669"/>
    <property type="project" value="InterPro"/>
</dbReference>
<reference key="2">
    <citation type="submission" date="2011-04" db="EMBL/GenBank/DDBJ databases">
        <title>Whole genome sequence of Melissococcus plutonius ATCC 35311.</title>
        <authorList>
            <person name="Okumura K."/>
            <person name="Arai R."/>
            <person name="Osaki M."/>
            <person name="Okura M."/>
            <person name="Kirikae T."/>
            <person name="Takamatsu D."/>
            <person name="Akiyama T."/>
        </authorList>
    </citation>
    <scope>NUCLEOTIDE SEQUENCE</scope>
    <source>
        <strain>ATCC 35311</strain>
    </source>
</reference>
<dbReference type="KEGG" id="mps:MPTP_1991"/>
<feature type="domain" description="DNA/RNA non-specific endonuclease/pyrophosphatase/phosphodiesterase" evidence="2">
    <location>
        <begin position="90"/>
        <end position="263"/>
    </location>
</feature>
<keyword evidence="4" id="KW-1185">Reference proteome</keyword>
<evidence type="ECO:0000313" key="3">
    <source>
        <dbReference type="EMBL" id="BAK22378.1"/>
    </source>
</evidence>
<evidence type="ECO:0000256" key="1">
    <source>
        <dbReference type="SAM" id="SignalP"/>
    </source>
</evidence>
<dbReference type="RefSeq" id="WP_013774806.1">
    <property type="nucleotide sequence ID" value="NC_015517.1"/>
</dbReference>
<keyword evidence="1" id="KW-0732">Signal</keyword>
<dbReference type="InterPro" id="IPR001604">
    <property type="entry name" value="Endo_G_ENPP1-like_dom"/>
</dbReference>
<dbReference type="Pfam" id="PF01223">
    <property type="entry name" value="Endonuclease_NS"/>
    <property type="match status" value="1"/>
</dbReference>
<dbReference type="OrthoDB" id="9783680at2"/>
<sequence>MNSKIKRWLQLILLPICLLTITGCKATKNQLPSQAQKNIDSVLKNDQQKTIDSNYFDKKTYNYLASLEYKNGQSAVLEVNQGNSTLAMNQWKKKKVIYGSLDSLNRTTYVTAFIDKKNLGRSEGRDRQVWQPTGWHQKRVDGKAIYNRGHLLAYTSSFNFDINGNYKKGEDGSLDNPKNLATQSAFSNQKVQTYYETMVRKAQQRMGNKVIFQIVTVFRGNELMPRGYWLQAKDQMGTLNFNVYEFNVEPNVVFDYTTGKSRIDRSMHVFFERQNQKYRN</sequence>
<dbReference type="AlphaFoldDB" id="F3YD00"/>
<protein>
    <submittedName>
        <fullName evidence="3">DNA-entry nuclease</fullName>
    </submittedName>
</protein>
<feature type="chain" id="PRO_5038389603" evidence="1">
    <location>
        <begin position="27"/>
        <end position="280"/>
    </location>
</feature>
<dbReference type="PROSITE" id="PS51257">
    <property type="entry name" value="PROKAR_LIPOPROTEIN"/>
    <property type="match status" value="1"/>
</dbReference>
<dbReference type="GO" id="GO:0016787">
    <property type="term" value="F:hydrolase activity"/>
    <property type="evidence" value="ECO:0007669"/>
    <property type="project" value="InterPro"/>
</dbReference>
<dbReference type="Proteomes" id="UP000008456">
    <property type="component" value="Plasmid pMP1"/>
</dbReference>
<dbReference type="GO" id="GO:0046872">
    <property type="term" value="F:metal ion binding"/>
    <property type="evidence" value="ECO:0007669"/>
    <property type="project" value="InterPro"/>
</dbReference>
<geneLocation type="plasmid" evidence="3 4">
    <name>pMP1</name>
</geneLocation>
<dbReference type="InterPro" id="IPR044929">
    <property type="entry name" value="DNA/RNA_non-sp_Endonuclease_sf"/>
</dbReference>
<gene>
    <name evidence="3" type="ordered locus">MPTP_1991</name>
</gene>
<dbReference type="HOGENOM" id="CLU_054350_3_1_9"/>
<dbReference type="EMBL" id="AP012201">
    <property type="protein sequence ID" value="BAK22378.1"/>
    <property type="molecule type" value="Genomic_DNA"/>
</dbReference>
<proteinExistence type="predicted"/>
<dbReference type="Gene3D" id="3.40.570.10">
    <property type="entry name" value="Extracellular Endonuclease, subunit A"/>
    <property type="match status" value="1"/>
</dbReference>
<keyword evidence="3" id="KW-0614">Plasmid</keyword>
<accession>F3YD00</accession>
<organism evidence="3 4">
    <name type="scientific">Melissococcus plutonius (strain ATCC 35311 / DSM 29964 / CIP 104052 / LMG 20360 / NCIMB 702443)</name>
    <dbReference type="NCBI Taxonomy" id="940190"/>
    <lineage>
        <taxon>Bacteria</taxon>
        <taxon>Bacillati</taxon>
        <taxon>Bacillota</taxon>
        <taxon>Bacilli</taxon>
        <taxon>Lactobacillales</taxon>
        <taxon>Enterococcaceae</taxon>
        <taxon>Melissococcus</taxon>
    </lineage>
</organism>